<evidence type="ECO:0000313" key="3">
    <source>
        <dbReference type="EMBL" id="ANJ12076.1"/>
    </source>
</evidence>
<dbReference type="GO" id="GO:0016787">
    <property type="term" value="F:hydrolase activity"/>
    <property type="evidence" value="ECO:0007669"/>
    <property type="project" value="UniProtKB-KW"/>
</dbReference>
<dbReference type="Gene3D" id="3.40.50.1820">
    <property type="entry name" value="alpha/beta hydrolase"/>
    <property type="match status" value="1"/>
</dbReference>
<reference evidence="3 4" key="1">
    <citation type="submission" date="2016-05" db="EMBL/GenBank/DDBJ databases">
        <title>Non-Contiguous Finished Genome Sequence of Streptomyces parvulus 2297 Integrated Site-Specifically with Actinophage R4.</title>
        <authorList>
            <person name="Nishizawa T."/>
            <person name="Miura T."/>
            <person name="Harada C."/>
            <person name="Guo Y."/>
            <person name="Narisawa K."/>
            <person name="Ohta H."/>
            <person name="Takahashi H."/>
            <person name="Shirai M."/>
        </authorList>
    </citation>
    <scope>NUCLEOTIDE SEQUENCE [LARGE SCALE GENOMIC DNA]</scope>
    <source>
        <strain evidence="3 4">2297</strain>
        <plasmid evidence="4">pspa1</plasmid>
    </source>
</reference>
<dbReference type="InterPro" id="IPR000073">
    <property type="entry name" value="AB_hydrolase_1"/>
</dbReference>
<dbReference type="InterPro" id="IPR052897">
    <property type="entry name" value="Sec-Metab_Biosynth_Hydrolase"/>
</dbReference>
<evidence type="ECO:0000313" key="4">
    <source>
        <dbReference type="Proteomes" id="UP000078468"/>
    </source>
</evidence>
<gene>
    <name evidence="3" type="ORF">Spa2297_33930</name>
</gene>
<dbReference type="InterPro" id="IPR029058">
    <property type="entry name" value="AB_hydrolase_fold"/>
</dbReference>
<protein>
    <submittedName>
        <fullName evidence="3">Alpha/beta hydrolase</fullName>
    </submittedName>
</protein>
<dbReference type="PANTHER" id="PTHR37017:SF11">
    <property type="entry name" value="ESTERASE_LIPASE_THIOESTERASE DOMAIN-CONTAINING PROTEIN"/>
    <property type="match status" value="1"/>
</dbReference>
<dbReference type="Proteomes" id="UP000078468">
    <property type="component" value="Plasmid pspa1"/>
</dbReference>
<proteinExistence type="predicted"/>
<name>A0A191VAM0_9ACTN</name>
<geneLocation type="plasmid" evidence="4">
    <name>pspa1</name>
</geneLocation>
<organism evidence="3 4">
    <name type="scientific">Streptomyces parvulus</name>
    <dbReference type="NCBI Taxonomy" id="146923"/>
    <lineage>
        <taxon>Bacteria</taxon>
        <taxon>Bacillati</taxon>
        <taxon>Actinomycetota</taxon>
        <taxon>Actinomycetes</taxon>
        <taxon>Kitasatosporales</taxon>
        <taxon>Streptomycetaceae</taxon>
        <taxon>Streptomyces</taxon>
    </lineage>
</organism>
<dbReference type="SUPFAM" id="SSF53474">
    <property type="entry name" value="alpha/beta-Hydrolases"/>
    <property type="match status" value="1"/>
</dbReference>
<evidence type="ECO:0000256" key="1">
    <source>
        <dbReference type="SAM" id="MobiDB-lite"/>
    </source>
</evidence>
<keyword evidence="3" id="KW-0614">Plasmid</keyword>
<evidence type="ECO:0000259" key="2">
    <source>
        <dbReference type="Pfam" id="PF12697"/>
    </source>
</evidence>
<feature type="region of interest" description="Disordered" evidence="1">
    <location>
        <begin position="1"/>
        <end position="45"/>
    </location>
</feature>
<keyword evidence="3" id="KW-0378">Hydrolase</keyword>
<dbReference type="Pfam" id="PF12697">
    <property type="entry name" value="Abhydrolase_6"/>
    <property type="match status" value="1"/>
</dbReference>
<accession>A0A191VAM0</accession>
<dbReference type="AlphaFoldDB" id="A0A191VAM0"/>
<dbReference type="PANTHER" id="PTHR37017">
    <property type="entry name" value="AB HYDROLASE-1 DOMAIN-CONTAINING PROTEIN-RELATED"/>
    <property type="match status" value="1"/>
</dbReference>
<dbReference type="KEGG" id="spav:Spa2297_33930"/>
<sequence>MLVVGASEHLPRTTTPVHPRRRSCAMNASPASHPAHESTATGSPDRAAALPLSAATETGAHPEGGRPTVVLVHGAFADSSSWNEVVSLLQRDGYRVIAPANPLRGLTSDARYLSSFLETVEGPIVLAGHSYGGAVISEAAAGHPNVTALVYIAAFTPEAGESALELSNRFPGSTLGPTLRPVTFPLADGGTGTDLYIDAGEFHQQFAADVPARVGDLMAATQRPVAAAALEEEATRAAWKTIPSWSLVTTQDLNIPVAAQRFMARRAQSRIREVDASHAVSVSQPGEVAGLIEQAARSTN</sequence>
<feature type="domain" description="AB hydrolase-1" evidence="2">
    <location>
        <begin position="69"/>
        <end position="289"/>
    </location>
</feature>
<dbReference type="EMBL" id="CP015867">
    <property type="protein sequence ID" value="ANJ12076.1"/>
    <property type="molecule type" value="Genomic_DNA"/>
</dbReference>